<accession>A0AAC9LEM1</accession>
<evidence type="ECO:0000313" key="2">
    <source>
        <dbReference type="Proteomes" id="UP000185511"/>
    </source>
</evidence>
<name>A0AAC9LEM1_9PSEU</name>
<dbReference type="AlphaFoldDB" id="A0AAC9LEM1"/>
<sequence>MSVTDVVERLRIANAKLDEARAAAARAIVALSDGAEIFDAVTRTSVWPQVAAARQCAADAAEDVRLGVESMNGAQGFINTYCIGIAGYGLGDSMALDAEDAITPGAAERLAHDDIDRESFSDEEWIARVRRSYPDVDPSAVVRISRDRDGRPVRLEDKTDREGVGHILGKSRIGDFEAMGVPAERVVDLIFAALAYGKIVGYVATDRPVYELEFDGRIHRVAITVINGAIVGANPVPVRRKIRPNRYRFDSPRRRHGR</sequence>
<dbReference type="EMBL" id="CP016076">
    <property type="protein sequence ID" value="APU15971.1"/>
    <property type="molecule type" value="Genomic_DNA"/>
</dbReference>
<dbReference type="Proteomes" id="UP000185511">
    <property type="component" value="Chromosome"/>
</dbReference>
<dbReference type="KEGG" id="acad:UA74_19730"/>
<gene>
    <name evidence="1" type="ORF">UA74_19730</name>
</gene>
<evidence type="ECO:0000313" key="1">
    <source>
        <dbReference type="EMBL" id="APU15971.1"/>
    </source>
</evidence>
<organism evidence="1 2">
    <name type="scientific">Actinoalloteichus fjordicus</name>
    <dbReference type="NCBI Taxonomy" id="1612552"/>
    <lineage>
        <taxon>Bacteria</taxon>
        <taxon>Bacillati</taxon>
        <taxon>Actinomycetota</taxon>
        <taxon>Actinomycetes</taxon>
        <taxon>Pseudonocardiales</taxon>
        <taxon>Pseudonocardiaceae</taxon>
        <taxon>Actinoalloteichus</taxon>
    </lineage>
</organism>
<keyword evidence="2" id="KW-1185">Reference proteome</keyword>
<proteinExistence type="predicted"/>
<reference evidence="2" key="1">
    <citation type="submission" date="2016-06" db="EMBL/GenBank/DDBJ databases">
        <title>Complete genome sequence of Actinoalloteichus fjordicus DSM 46855 (=ADI127-17), type strain of the new species Actinoalloteichus fjordicus.</title>
        <authorList>
            <person name="Ruckert C."/>
            <person name="Nouioui I."/>
            <person name="Willmese J."/>
            <person name="van Wezel G."/>
            <person name="Klenk H.-P."/>
            <person name="Kalinowski J."/>
            <person name="Zotchev S.B."/>
        </authorList>
    </citation>
    <scope>NUCLEOTIDE SEQUENCE [LARGE SCALE GENOMIC DNA]</scope>
    <source>
        <strain evidence="2">ADI127-7</strain>
    </source>
</reference>
<protein>
    <submittedName>
        <fullName evidence="1">Uncharacterized protein</fullName>
    </submittedName>
</protein>